<dbReference type="InterPro" id="IPR043128">
    <property type="entry name" value="Rev_trsase/Diguanyl_cyclase"/>
</dbReference>
<dbReference type="PANTHER" id="PTHR44757:SF2">
    <property type="entry name" value="BIOFILM ARCHITECTURE MAINTENANCE PROTEIN MBAA"/>
    <property type="match status" value="1"/>
</dbReference>
<dbReference type="InterPro" id="IPR001610">
    <property type="entry name" value="PAC"/>
</dbReference>
<dbReference type="EMBL" id="BAABFR010000027">
    <property type="protein sequence ID" value="GAA4391948.1"/>
    <property type="molecule type" value="Genomic_DNA"/>
</dbReference>
<dbReference type="InterPro" id="IPR035965">
    <property type="entry name" value="PAS-like_dom_sf"/>
</dbReference>
<feature type="domain" description="PAS" evidence="1">
    <location>
        <begin position="388"/>
        <end position="431"/>
    </location>
</feature>
<dbReference type="SUPFAM" id="SSF55785">
    <property type="entry name" value="PYP-like sensor domain (PAS domain)"/>
    <property type="match status" value="4"/>
</dbReference>
<proteinExistence type="predicted"/>
<dbReference type="NCBIfam" id="TIGR00229">
    <property type="entry name" value="sensory_box"/>
    <property type="match status" value="3"/>
</dbReference>
<name>A0ABP8JJQ5_9ACTN</name>
<dbReference type="CDD" id="cd01949">
    <property type="entry name" value="GGDEF"/>
    <property type="match status" value="1"/>
</dbReference>
<dbReference type="PROSITE" id="PS50887">
    <property type="entry name" value="GGDEF"/>
    <property type="match status" value="1"/>
</dbReference>
<dbReference type="SMART" id="SM00091">
    <property type="entry name" value="PAS"/>
    <property type="match status" value="4"/>
</dbReference>
<keyword evidence="4" id="KW-1185">Reference proteome</keyword>
<dbReference type="InterPro" id="IPR052155">
    <property type="entry name" value="Biofilm_reg_signaling"/>
</dbReference>
<protein>
    <recommendedName>
        <fullName evidence="5">PAS domain S-box-containing protein/diguanylate cyclase (GGDEF) domain-containing protein</fullName>
    </recommendedName>
</protein>
<evidence type="ECO:0000313" key="4">
    <source>
        <dbReference type="Proteomes" id="UP001500635"/>
    </source>
</evidence>
<evidence type="ECO:0000259" key="1">
    <source>
        <dbReference type="PROSITE" id="PS50112"/>
    </source>
</evidence>
<dbReference type="InterPro" id="IPR000014">
    <property type="entry name" value="PAS"/>
</dbReference>
<dbReference type="PANTHER" id="PTHR44757">
    <property type="entry name" value="DIGUANYLATE CYCLASE DGCP"/>
    <property type="match status" value="1"/>
</dbReference>
<organism evidence="3 4">
    <name type="scientific">Tsukamurella soli</name>
    <dbReference type="NCBI Taxonomy" id="644556"/>
    <lineage>
        <taxon>Bacteria</taxon>
        <taxon>Bacillati</taxon>
        <taxon>Actinomycetota</taxon>
        <taxon>Actinomycetes</taxon>
        <taxon>Mycobacteriales</taxon>
        <taxon>Tsukamurellaceae</taxon>
        <taxon>Tsukamurella</taxon>
    </lineage>
</organism>
<accession>A0ABP8JJQ5</accession>
<dbReference type="Pfam" id="PF13426">
    <property type="entry name" value="PAS_9"/>
    <property type="match status" value="3"/>
</dbReference>
<dbReference type="InterPro" id="IPR029787">
    <property type="entry name" value="Nucleotide_cyclase"/>
</dbReference>
<evidence type="ECO:0008006" key="5">
    <source>
        <dbReference type="Google" id="ProtNLM"/>
    </source>
</evidence>
<dbReference type="Pfam" id="PF00990">
    <property type="entry name" value="GGDEF"/>
    <property type="match status" value="1"/>
</dbReference>
<dbReference type="Gene3D" id="3.30.70.270">
    <property type="match status" value="1"/>
</dbReference>
<dbReference type="CDD" id="cd00130">
    <property type="entry name" value="PAS"/>
    <property type="match status" value="4"/>
</dbReference>
<feature type="domain" description="GGDEF" evidence="2">
    <location>
        <begin position="549"/>
        <end position="690"/>
    </location>
</feature>
<dbReference type="InterPro" id="IPR000160">
    <property type="entry name" value="GGDEF_dom"/>
</dbReference>
<dbReference type="Gene3D" id="3.30.450.20">
    <property type="entry name" value="PAS domain"/>
    <property type="match status" value="4"/>
</dbReference>
<dbReference type="SMART" id="SM00267">
    <property type="entry name" value="GGDEF"/>
    <property type="match status" value="1"/>
</dbReference>
<comment type="caution">
    <text evidence="3">The sequence shown here is derived from an EMBL/GenBank/DDBJ whole genome shotgun (WGS) entry which is preliminary data.</text>
</comment>
<dbReference type="Pfam" id="PF13188">
    <property type="entry name" value="PAS_8"/>
    <property type="match status" value="1"/>
</dbReference>
<evidence type="ECO:0000313" key="3">
    <source>
        <dbReference type="EMBL" id="GAA4391948.1"/>
    </source>
</evidence>
<reference evidence="4" key="1">
    <citation type="journal article" date="2019" name="Int. J. Syst. Evol. Microbiol.">
        <title>The Global Catalogue of Microorganisms (GCM) 10K type strain sequencing project: providing services to taxonomists for standard genome sequencing and annotation.</title>
        <authorList>
            <consortium name="The Broad Institute Genomics Platform"/>
            <consortium name="The Broad Institute Genome Sequencing Center for Infectious Disease"/>
            <person name="Wu L."/>
            <person name="Ma J."/>
        </authorList>
    </citation>
    <scope>NUCLEOTIDE SEQUENCE [LARGE SCALE GENOMIC DNA]</scope>
    <source>
        <strain evidence="4">JCM 17688</strain>
    </source>
</reference>
<evidence type="ECO:0000259" key="2">
    <source>
        <dbReference type="PROSITE" id="PS50887"/>
    </source>
</evidence>
<sequence length="698" mass="77460">MDVERARPDRPTESADGTEYLPDASYLLDSRFLMRYTRECLLVHQAPPEDPSDRRIVYANEPLCDLLGVVSEKELLGRPILDFAHPESAPALRVPITAKKLGSFVPPREAILLRADGTAFRAEIAAVSILWENGRIATQSMVWDLTDRDESIDHRLALEHTQGGVLVYQDDRVVWMNRAARDMAGASTDRDVIGRQIADFLHPNAVSETLKRRAMLLEIGDVAPQRELQLLRLDGTQFPGELVAVRTQWQGRPAIRVMVRDLTDRAESIDHRLAVEHTLDGLFVHQDGRIVRMNRAGVVMAGATSEEQMLGRPLTDFVHPDAIPAMQRRVAALTKVGDVAPAMEATLLRLDGTPVLAEVVAVRTQWRGRPAIQAAVRDLSDRAERRRTEREMKTIVESLDEGVAVVDRDSRVVRANLSARRILGVRDQDLVQPFFCQSIRLHEHSGDPVATDTHPVTEVLRTGVPRTGLVYRIDRRGHAVWISGSVRLLEPDDPHSPVLVSFADITVQHAAAEQARYDASHDPLTGLANRNLLQTRLDAALATARSTGASVAVMFFDLDRFKRVNDTFGHHHGDAVLVETGRRARVWARTGDCVARVGGDEFVVLVADGVTDVADAERRAHALRARLTRPLYHHGEQHHISASIGVVVLPPGEPRAAAEILREADAAMYQAKNQTRLPNSDGNPVHVISLRRRGDTNH</sequence>
<dbReference type="NCBIfam" id="TIGR00254">
    <property type="entry name" value="GGDEF"/>
    <property type="match status" value="1"/>
</dbReference>
<gene>
    <name evidence="3" type="ORF">GCM10023147_21340</name>
</gene>
<dbReference type="SMART" id="SM00086">
    <property type="entry name" value="PAC"/>
    <property type="match status" value="3"/>
</dbReference>
<dbReference type="SUPFAM" id="SSF55073">
    <property type="entry name" value="Nucleotide cyclase"/>
    <property type="match status" value="1"/>
</dbReference>
<dbReference type="Proteomes" id="UP001500635">
    <property type="component" value="Unassembled WGS sequence"/>
</dbReference>
<dbReference type="PROSITE" id="PS50112">
    <property type="entry name" value="PAS"/>
    <property type="match status" value="1"/>
</dbReference>